<keyword evidence="4 5" id="KW-0472">Membrane</keyword>
<dbReference type="InterPro" id="IPR006008">
    <property type="entry name" value="YciB"/>
</dbReference>
<feature type="transmembrane region" description="Helical" evidence="5">
    <location>
        <begin position="151"/>
        <end position="170"/>
    </location>
</feature>
<feature type="transmembrane region" description="Helical" evidence="5">
    <location>
        <begin position="117"/>
        <end position="139"/>
    </location>
</feature>
<name>A0A2D0KKU9_9GAMM</name>
<dbReference type="EMBL" id="NJAJ01000037">
    <property type="protein sequence ID" value="PHM64074.1"/>
    <property type="molecule type" value="Genomic_DNA"/>
</dbReference>
<dbReference type="Pfam" id="PF04279">
    <property type="entry name" value="IspA"/>
    <property type="match status" value="1"/>
</dbReference>
<dbReference type="AlphaFoldDB" id="A0A2D0KKU9"/>
<evidence type="ECO:0000256" key="3">
    <source>
        <dbReference type="ARBA" id="ARBA00022989"/>
    </source>
</evidence>
<proteinExistence type="inferred from homology"/>
<comment type="subcellular location">
    <subcellularLocation>
        <location evidence="5">Cell inner membrane</location>
        <topology evidence="5">Multi-pass membrane protein</topology>
    </subcellularLocation>
</comment>
<dbReference type="NCBIfam" id="NF001325">
    <property type="entry name" value="PRK00259.1-3"/>
    <property type="match status" value="1"/>
</dbReference>
<keyword evidence="5" id="KW-0997">Cell inner membrane</keyword>
<feature type="transmembrane region" description="Helical" evidence="5">
    <location>
        <begin position="22"/>
        <end position="44"/>
    </location>
</feature>
<keyword evidence="1 5" id="KW-1003">Cell membrane</keyword>
<evidence type="ECO:0000256" key="5">
    <source>
        <dbReference type="HAMAP-Rule" id="MF_00189"/>
    </source>
</evidence>
<accession>A0A2D0KKU9</accession>
<organism evidence="6 7">
    <name type="scientific">Xenorhabdus stockiae</name>
    <dbReference type="NCBI Taxonomy" id="351614"/>
    <lineage>
        <taxon>Bacteria</taxon>
        <taxon>Pseudomonadati</taxon>
        <taxon>Pseudomonadota</taxon>
        <taxon>Gammaproteobacteria</taxon>
        <taxon>Enterobacterales</taxon>
        <taxon>Morganellaceae</taxon>
        <taxon>Xenorhabdus</taxon>
    </lineage>
</organism>
<dbReference type="PANTHER" id="PTHR36917:SF1">
    <property type="entry name" value="INNER MEMBRANE-SPANNING PROTEIN YCIB"/>
    <property type="match status" value="1"/>
</dbReference>
<dbReference type="HAMAP" id="MF_00189">
    <property type="entry name" value="YciB"/>
    <property type="match status" value="1"/>
</dbReference>
<reference evidence="6 7" key="1">
    <citation type="journal article" date="2017" name="Nat. Microbiol.">
        <title>Natural product diversity associated with the nematode symbionts Photorhabdus and Xenorhabdus.</title>
        <authorList>
            <person name="Tobias N.J."/>
            <person name="Wolff H."/>
            <person name="Djahanschiri B."/>
            <person name="Grundmann F."/>
            <person name="Kronenwerth M."/>
            <person name="Shi Y.M."/>
            <person name="Simonyi S."/>
            <person name="Grun P."/>
            <person name="Shapiro-Ilan D."/>
            <person name="Pidot S.J."/>
            <person name="Stinear T.P."/>
            <person name="Ebersberger I."/>
            <person name="Bode H.B."/>
        </authorList>
    </citation>
    <scope>NUCLEOTIDE SEQUENCE [LARGE SCALE GENOMIC DNA]</scope>
    <source>
        <strain evidence="6 7">DSM 17904</strain>
    </source>
</reference>
<dbReference type="NCBIfam" id="NF001324">
    <property type="entry name" value="PRK00259.1-2"/>
    <property type="match status" value="1"/>
</dbReference>
<keyword evidence="2 5" id="KW-0812">Transmembrane</keyword>
<evidence type="ECO:0000313" key="7">
    <source>
        <dbReference type="Proteomes" id="UP000222366"/>
    </source>
</evidence>
<comment type="similarity">
    <text evidence="5">Belongs to the YciB family.</text>
</comment>
<dbReference type="Proteomes" id="UP000222366">
    <property type="component" value="Unassembled WGS sequence"/>
</dbReference>
<protein>
    <recommendedName>
        <fullName evidence="5">Inner membrane-spanning protein YciB</fullName>
    </recommendedName>
</protein>
<dbReference type="PANTHER" id="PTHR36917">
    <property type="entry name" value="INTRACELLULAR SEPTATION PROTEIN A-RELATED"/>
    <property type="match status" value="1"/>
</dbReference>
<evidence type="ECO:0000256" key="2">
    <source>
        <dbReference type="ARBA" id="ARBA00022692"/>
    </source>
</evidence>
<dbReference type="GO" id="GO:0005886">
    <property type="term" value="C:plasma membrane"/>
    <property type="evidence" value="ECO:0007669"/>
    <property type="project" value="UniProtKB-SubCell"/>
</dbReference>
<sequence length="178" mass="20499">MKQLLDFLPLVVFFVVYKMYDIFYASGALIAATGLAVVITYAIYRKVEKSSLITFAITAVFGTLTLTFHSDLFIKWKVTVIYAIFALALLISQWVMKKPLIQKMLGKELELPDAIWNKLNTAWAIFFIVCALANIYIAFWLSMDVWMNFKVFGLTALTLVFTVLSVIYIYRHLPREQK</sequence>
<comment type="function">
    <text evidence="5">Plays a role in cell envelope biogenesis, maintenance of cell envelope integrity and membrane homeostasis.</text>
</comment>
<dbReference type="RefSeq" id="WP_099111764.1">
    <property type="nucleotide sequence ID" value="NZ_CAWNRH010000112.1"/>
</dbReference>
<keyword evidence="7" id="KW-1185">Reference proteome</keyword>
<feature type="transmembrane region" description="Helical" evidence="5">
    <location>
        <begin position="76"/>
        <end position="96"/>
    </location>
</feature>
<evidence type="ECO:0000256" key="1">
    <source>
        <dbReference type="ARBA" id="ARBA00022475"/>
    </source>
</evidence>
<gene>
    <name evidence="5" type="primary">yciB</name>
    <name evidence="6" type="ORF">Xsto_03349</name>
</gene>
<keyword evidence="3 5" id="KW-1133">Transmembrane helix</keyword>
<dbReference type="NCBIfam" id="NF001326">
    <property type="entry name" value="PRK00259.1-4"/>
    <property type="match status" value="1"/>
</dbReference>
<evidence type="ECO:0000313" key="6">
    <source>
        <dbReference type="EMBL" id="PHM64074.1"/>
    </source>
</evidence>
<evidence type="ECO:0000256" key="4">
    <source>
        <dbReference type="ARBA" id="ARBA00023136"/>
    </source>
</evidence>
<comment type="caution">
    <text evidence="6">The sequence shown here is derived from an EMBL/GenBank/DDBJ whole genome shotgun (WGS) entry which is preliminary data.</text>
</comment>
<dbReference type="NCBIfam" id="TIGR00997">
    <property type="entry name" value="ispZ"/>
    <property type="match status" value="1"/>
</dbReference>
<feature type="transmembrane region" description="Helical" evidence="5">
    <location>
        <begin position="51"/>
        <end position="70"/>
    </location>
</feature>